<dbReference type="OrthoDB" id="6132182at2759"/>
<dbReference type="InterPro" id="IPR024079">
    <property type="entry name" value="MetalloPept_cat_dom_sf"/>
</dbReference>
<sequence>SNMSYFNKGIVAVGILLLGKWDILLTGCLEALGETFVNIPKTTHVLSLERVDFKFKWVASDGSIRNENNGVDTLVEVAATTGVSETAHMIGSKIVGNMLRYAPDSYFEALANNGRVGFFLQAEGSTVYPEYVHLKDRPECAGRCNDDCSDTCIDDTRKYDLLPGIGGVRATCVDDNLLCNSSDPYGSTYNVLNHEFAHTYHQYGLPEVIQIQISIAYQNAYALGIWDTDSKAMANDLEYFAEASTVFFNTNNHGNFSGGMNSCGRPSGFCQNEAEARDWLNFADNDIYNILVEVYTGNRPMLPGDLAVCTTVN</sequence>
<feature type="non-terminal residue" evidence="1">
    <location>
        <position position="313"/>
    </location>
</feature>
<proteinExistence type="predicted"/>
<name>A0A8J1TRL1_OWEFU</name>
<reference evidence="1" key="1">
    <citation type="submission" date="2022-03" db="EMBL/GenBank/DDBJ databases">
        <authorList>
            <person name="Martin C."/>
        </authorList>
    </citation>
    <scope>NUCLEOTIDE SEQUENCE</scope>
</reference>
<protein>
    <submittedName>
        <fullName evidence="1">Uncharacterized protein</fullName>
    </submittedName>
</protein>
<dbReference type="GO" id="GO:0008237">
    <property type="term" value="F:metallopeptidase activity"/>
    <property type="evidence" value="ECO:0007669"/>
    <property type="project" value="InterPro"/>
</dbReference>
<accession>A0A8J1TRL1</accession>
<keyword evidence="2" id="KW-1185">Reference proteome</keyword>
<comment type="caution">
    <text evidence="1">The sequence shown here is derived from an EMBL/GenBank/DDBJ whole genome shotgun (WGS) entry which is preliminary data.</text>
</comment>
<evidence type="ECO:0000313" key="1">
    <source>
        <dbReference type="EMBL" id="CAH1775840.1"/>
    </source>
</evidence>
<organism evidence="1 2">
    <name type="scientific">Owenia fusiformis</name>
    <name type="common">Polychaete worm</name>
    <dbReference type="NCBI Taxonomy" id="6347"/>
    <lineage>
        <taxon>Eukaryota</taxon>
        <taxon>Metazoa</taxon>
        <taxon>Spiralia</taxon>
        <taxon>Lophotrochozoa</taxon>
        <taxon>Annelida</taxon>
        <taxon>Polychaeta</taxon>
        <taxon>Sedentaria</taxon>
        <taxon>Canalipalpata</taxon>
        <taxon>Sabellida</taxon>
        <taxon>Oweniida</taxon>
        <taxon>Oweniidae</taxon>
        <taxon>Owenia</taxon>
    </lineage>
</organism>
<dbReference type="Gene3D" id="3.40.390.10">
    <property type="entry name" value="Collagenase (Catalytic Domain)"/>
    <property type="match status" value="1"/>
</dbReference>
<evidence type="ECO:0000313" key="2">
    <source>
        <dbReference type="Proteomes" id="UP000749559"/>
    </source>
</evidence>
<dbReference type="EMBL" id="CAIIXF020000001">
    <property type="protein sequence ID" value="CAH1775840.1"/>
    <property type="molecule type" value="Genomic_DNA"/>
</dbReference>
<gene>
    <name evidence="1" type="ORF">OFUS_LOCUS3090</name>
</gene>
<dbReference type="AlphaFoldDB" id="A0A8J1TRL1"/>
<dbReference type="Proteomes" id="UP000749559">
    <property type="component" value="Unassembled WGS sequence"/>
</dbReference>
<dbReference type="SUPFAM" id="SSF55486">
    <property type="entry name" value="Metalloproteases ('zincins'), catalytic domain"/>
    <property type="match status" value="1"/>
</dbReference>